<feature type="region of interest" description="Disordered" evidence="1">
    <location>
        <begin position="126"/>
        <end position="164"/>
    </location>
</feature>
<dbReference type="Pfam" id="PF21725">
    <property type="entry name" value="T7SS_signal"/>
    <property type="match status" value="1"/>
</dbReference>
<feature type="domain" description="Putative T7SS secretion signal" evidence="3">
    <location>
        <begin position="17"/>
        <end position="193"/>
    </location>
</feature>
<evidence type="ECO:0000256" key="1">
    <source>
        <dbReference type="SAM" id="MobiDB-lite"/>
    </source>
</evidence>
<feature type="transmembrane region" description="Helical" evidence="2">
    <location>
        <begin position="214"/>
        <end position="233"/>
    </location>
</feature>
<name>A0A5J6GBU2_STRKN</name>
<accession>A0A5J6GBU2</accession>
<evidence type="ECO:0000259" key="3">
    <source>
        <dbReference type="Pfam" id="PF21725"/>
    </source>
</evidence>
<feature type="transmembrane region" description="Helical" evidence="2">
    <location>
        <begin position="239"/>
        <end position="258"/>
    </location>
</feature>
<evidence type="ECO:0000313" key="4">
    <source>
        <dbReference type="EMBL" id="QEU92563.1"/>
    </source>
</evidence>
<feature type="region of interest" description="Disordered" evidence="1">
    <location>
        <begin position="384"/>
        <end position="438"/>
    </location>
</feature>
<dbReference type="OrthoDB" id="4336761at2"/>
<dbReference type="RefSeq" id="WP_055555966.1">
    <property type="nucleotide sequence ID" value="NZ_CP023699.1"/>
</dbReference>
<reference evidence="4 5" key="1">
    <citation type="submission" date="2017-09" db="EMBL/GenBank/DDBJ databases">
        <authorList>
            <person name="Lee N."/>
            <person name="Cho B.-K."/>
        </authorList>
    </citation>
    <scope>NUCLEOTIDE SEQUENCE [LARGE SCALE GENOMIC DNA]</scope>
    <source>
        <strain evidence="4 5">ATCC 12853</strain>
    </source>
</reference>
<protein>
    <recommendedName>
        <fullName evidence="3">Putative T7SS secretion signal domain-containing protein</fullName>
    </recommendedName>
</protein>
<dbReference type="Proteomes" id="UP000325529">
    <property type="component" value="Chromosome"/>
</dbReference>
<feature type="compositionally biased region" description="Basic and acidic residues" evidence="1">
    <location>
        <begin position="147"/>
        <end position="161"/>
    </location>
</feature>
<dbReference type="EMBL" id="CP023699">
    <property type="protein sequence ID" value="QEU92563.1"/>
    <property type="molecule type" value="Genomic_DNA"/>
</dbReference>
<dbReference type="KEGG" id="ska:CP970_18115"/>
<feature type="compositionally biased region" description="Pro residues" evidence="1">
    <location>
        <begin position="396"/>
        <end position="426"/>
    </location>
</feature>
<dbReference type="InterPro" id="IPR049082">
    <property type="entry name" value="T7SS_signal"/>
</dbReference>
<keyword evidence="2" id="KW-1133">Transmembrane helix</keyword>
<evidence type="ECO:0000256" key="2">
    <source>
        <dbReference type="SAM" id="Phobius"/>
    </source>
</evidence>
<feature type="region of interest" description="Disordered" evidence="1">
    <location>
        <begin position="1"/>
        <end position="20"/>
    </location>
</feature>
<keyword evidence="5" id="KW-1185">Reference proteome</keyword>
<keyword evidence="2" id="KW-0812">Transmembrane</keyword>
<gene>
    <name evidence="4" type="ORF">CP970_18115</name>
</gene>
<keyword evidence="2" id="KW-0472">Membrane</keyword>
<sequence>MSARPTDWEPLFDSDPIPGDPHEVAALGKKLRRMADEIDKQARNIKALASVENWDSEAGRAFHETAGDTSKRLRDAYDRYDEAALAIGTKVNEGGGESKEYASELHRAQRMADKALADFRAMEPEHKATQAALGKTDGTVPSSAEDSVERSKQRKKLDESTKVMAGHRQTIMQAQEIRDDAASAAAKKIKRIIHHDEVRDPGGFMNWIADHADWFTAAATILAVVALVAAVVLTGGIAAIIVGVAAALSATALTGRLYDVFARGGKFDWVKITIDVLGIVPGVGLLKGLAVGAKGVTRLAAAREVAWGMFTNGIAVKSINSGVGLASKLLSGKLAAKVPGLSKIGSKLPGAGFLPENVTRFIKGAALANLGVQSAIKLNRALPDQSDQAPKHATPDPSPGPSPKPGPSTPPSTPDRPSPSPRPSPTSAPFHGALAPAG</sequence>
<evidence type="ECO:0000313" key="5">
    <source>
        <dbReference type="Proteomes" id="UP000325529"/>
    </source>
</evidence>
<proteinExistence type="predicted"/>
<organism evidence="4 5">
    <name type="scientific">Streptomyces kanamyceticus</name>
    <dbReference type="NCBI Taxonomy" id="1967"/>
    <lineage>
        <taxon>Bacteria</taxon>
        <taxon>Bacillati</taxon>
        <taxon>Actinomycetota</taxon>
        <taxon>Actinomycetes</taxon>
        <taxon>Kitasatosporales</taxon>
        <taxon>Streptomycetaceae</taxon>
        <taxon>Streptomyces</taxon>
    </lineage>
</organism>
<dbReference type="AlphaFoldDB" id="A0A5J6GBU2"/>